<evidence type="ECO:0000313" key="2">
    <source>
        <dbReference type="EMBL" id="GAK56060.1"/>
    </source>
</evidence>
<keyword evidence="2" id="KW-0808">Transferase</keyword>
<feature type="domain" description="Methyltransferase type 11" evidence="1">
    <location>
        <begin position="50"/>
        <end position="147"/>
    </location>
</feature>
<dbReference type="GO" id="GO:0032259">
    <property type="term" value="P:methylation"/>
    <property type="evidence" value="ECO:0007669"/>
    <property type="project" value="UniProtKB-KW"/>
</dbReference>
<keyword evidence="3" id="KW-1185">Reference proteome</keyword>
<dbReference type="InterPro" id="IPR013216">
    <property type="entry name" value="Methyltransf_11"/>
</dbReference>
<dbReference type="PANTHER" id="PTHR43591">
    <property type="entry name" value="METHYLTRANSFERASE"/>
    <property type="match status" value="1"/>
</dbReference>
<dbReference type="GO" id="GO:0008757">
    <property type="term" value="F:S-adenosylmethionine-dependent methyltransferase activity"/>
    <property type="evidence" value="ECO:0007669"/>
    <property type="project" value="InterPro"/>
</dbReference>
<dbReference type="STRING" id="1499967.U27_03022"/>
<dbReference type="InterPro" id="IPR029063">
    <property type="entry name" value="SAM-dependent_MTases_sf"/>
</dbReference>
<accession>A0A081BUQ5</accession>
<dbReference type="SUPFAM" id="SSF53335">
    <property type="entry name" value="S-adenosyl-L-methionine-dependent methyltransferases"/>
    <property type="match status" value="1"/>
</dbReference>
<dbReference type="eggNOG" id="COG2226">
    <property type="taxonomic scope" value="Bacteria"/>
</dbReference>
<reference evidence="2" key="1">
    <citation type="journal article" date="2015" name="PeerJ">
        <title>First genomic representation of candidate bacterial phylum KSB3 points to enhanced environmental sensing as a trigger of wastewater bulking.</title>
        <authorList>
            <person name="Sekiguchi Y."/>
            <person name="Ohashi A."/>
            <person name="Parks D.H."/>
            <person name="Yamauchi T."/>
            <person name="Tyson G.W."/>
            <person name="Hugenholtz P."/>
        </authorList>
    </citation>
    <scope>NUCLEOTIDE SEQUENCE [LARGE SCALE GENOMIC DNA]</scope>
</reference>
<dbReference type="AlphaFoldDB" id="A0A081BUQ5"/>
<evidence type="ECO:0000259" key="1">
    <source>
        <dbReference type="Pfam" id="PF08241"/>
    </source>
</evidence>
<protein>
    <submittedName>
        <fullName evidence="2">Methyltransferase, UbiE/COQ5 family</fullName>
    </submittedName>
</protein>
<dbReference type="CDD" id="cd02440">
    <property type="entry name" value="AdoMet_MTases"/>
    <property type="match status" value="1"/>
</dbReference>
<dbReference type="Proteomes" id="UP000030661">
    <property type="component" value="Unassembled WGS sequence"/>
</dbReference>
<dbReference type="HOGENOM" id="CLU_817993_0_0_0"/>
<gene>
    <name evidence="2" type="ORF">U27_03022</name>
</gene>
<organism evidence="2">
    <name type="scientific">Vecturithrix granuli</name>
    <dbReference type="NCBI Taxonomy" id="1499967"/>
    <lineage>
        <taxon>Bacteria</taxon>
        <taxon>Candidatus Moduliflexota</taxon>
        <taxon>Candidatus Vecturitrichia</taxon>
        <taxon>Candidatus Vecturitrichales</taxon>
        <taxon>Candidatus Vecturitrichaceae</taxon>
        <taxon>Candidatus Vecturithrix</taxon>
    </lineage>
</organism>
<proteinExistence type="predicted"/>
<dbReference type="EMBL" id="DF820464">
    <property type="protein sequence ID" value="GAK56060.1"/>
    <property type="molecule type" value="Genomic_DNA"/>
</dbReference>
<name>A0A081BUQ5_VECG1</name>
<evidence type="ECO:0000313" key="3">
    <source>
        <dbReference type="Proteomes" id="UP000030661"/>
    </source>
</evidence>
<sequence>MIDRKRVAEVYNRPDMVAYYETLANRSGLWREEQCLINRYFSAPARVLIIGCGTGREAFPLEQQGFTTIGIDIALRTLILANEKLRKMPEVKLSFQQGDAVALPYRDESFENVLMVTQVIQHIPKRRYRRQALCEINRILKPGGYGILSAFNAPISLLYLLCMGRQYQRLLREQERGEGICEKKVQIDADLFKHSGKFGLRQLMLRIMNRIAWEIHPVIWKYSDPLPVTWHAGFAVFCMFTNIQRILRKKLSRSPEAIFEPNDFMLDHRGFHFRVFSQVGDLFVHFPDVDEIAEDIAAAHLNLIEYRSLEELQQEQVLSEKERRSKRLLFYVVRKKCVT</sequence>
<dbReference type="Pfam" id="PF08241">
    <property type="entry name" value="Methyltransf_11"/>
    <property type="match status" value="1"/>
</dbReference>
<dbReference type="Gene3D" id="3.40.50.150">
    <property type="entry name" value="Vaccinia Virus protein VP39"/>
    <property type="match status" value="1"/>
</dbReference>
<keyword evidence="2" id="KW-0489">Methyltransferase</keyword>